<keyword evidence="3" id="KW-1003">Cell membrane</keyword>
<keyword evidence="5 8" id="KW-1133">Transmembrane helix</keyword>
<keyword evidence="6 8" id="KW-0472">Membrane</keyword>
<dbReference type="InterPro" id="IPR037185">
    <property type="entry name" value="EmrE-like"/>
</dbReference>
<proteinExistence type="inferred from homology"/>
<dbReference type="GO" id="GO:0005886">
    <property type="term" value="C:plasma membrane"/>
    <property type="evidence" value="ECO:0007669"/>
    <property type="project" value="UniProtKB-SubCell"/>
</dbReference>
<reference evidence="9 10" key="1">
    <citation type="journal article" date="2010" name="Stand. Genomic Sci.">
        <title>Complete genome sequence of Conexibacter woesei type strain (ID131577).</title>
        <authorList>
            <person name="Pukall R."/>
            <person name="Lapidus A."/>
            <person name="Glavina Del Rio T."/>
            <person name="Copeland A."/>
            <person name="Tice H."/>
            <person name="Cheng J.-F."/>
            <person name="Lucas S."/>
            <person name="Chen F."/>
            <person name="Nolan M."/>
            <person name="Bruce D."/>
            <person name="Goodwin L."/>
            <person name="Pitluck S."/>
            <person name="Mavromatis K."/>
            <person name="Ivanova N."/>
            <person name="Ovchinnikova G."/>
            <person name="Pati A."/>
            <person name="Chen A."/>
            <person name="Palaniappan K."/>
            <person name="Land M."/>
            <person name="Hauser L."/>
            <person name="Chang Y.-J."/>
            <person name="Jeffries C.D."/>
            <person name="Chain P."/>
            <person name="Meincke L."/>
            <person name="Sims D."/>
            <person name="Brettin T."/>
            <person name="Detter J.C."/>
            <person name="Rohde M."/>
            <person name="Goeker M."/>
            <person name="Bristow J."/>
            <person name="Eisen J.A."/>
            <person name="Markowitz V."/>
            <person name="Kyrpides N.C."/>
            <person name="Klenk H.-P."/>
            <person name="Hugenholtz P."/>
        </authorList>
    </citation>
    <scope>NUCLEOTIDE SEQUENCE [LARGE SCALE GENOMIC DNA]</scope>
    <source>
        <strain evidence="10">DSM 14684 / CIP 108061 / JCM 11494 / NBRC 100937 / ID131577</strain>
    </source>
</reference>
<keyword evidence="10" id="KW-1185">Reference proteome</keyword>
<dbReference type="SUPFAM" id="SSF103481">
    <property type="entry name" value="Multidrug resistance efflux transporter EmrE"/>
    <property type="match status" value="1"/>
</dbReference>
<dbReference type="AlphaFoldDB" id="D3FDR7"/>
<dbReference type="eggNOG" id="COG2076">
    <property type="taxonomic scope" value="Bacteria"/>
</dbReference>
<dbReference type="RefSeq" id="WP_012932692.1">
    <property type="nucleotide sequence ID" value="NC_013739.1"/>
</dbReference>
<evidence type="ECO:0000313" key="10">
    <source>
        <dbReference type="Proteomes" id="UP000008229"/>
    </source>
</evidence>
<dbReference type="Gene3D" id="1.10.3730.20">
    <property type="match status" value="1"/>
</dbReference>
<dbReference type="HOGENOM" id="CLU_133067_1_2_11"/>
<dbReference type="GO" id="GO:0022857">
    <property type="term" value="F:transmembrane transporter activity"/>
    <property type="evidence" value="ECO:0007669"/>
    <property type="project" value="InterPro"/>
</dbReference>
<feature type="transmembrane region" description="Helical" evidence="8">
    <location>
        <begin position="33"/>
        <end position="50"/>
    </location>
</feature>
<evidence type="ECO:0000256" key="4">
    <source>
        <dbReference type="ARBA" id="ARBA00022692"/>
    </source>
</evidence>
<sequence>MSWVYLLLAGAVEVVWSQSLKPTDGFTRLGPSIVALVLGGTAVYLLTLALRDLPTGTGYAVFTGIGTIGAVSLGIALHDDPVTAGRLGAIALIVAGVLTARVTA</sequence>
<name>D3FDR7_CONWI</name>
<comment type="similarity">
    <text evidence="7">Belongs to the drug/metabolite transporter (DMT) superfamily. Small multidrug resistance (SMR) (TC 2.A.7.1) family.</text>
</comment>
<feature type="transmembrane region" description="Helical" evidence="8">
    <location>
        <begin position="57"/>
        <end position="77"/>
    </location>
</feature>
<evidence type="ECO:0000256" key="1">
    <source>
        <dbReference type="ARBA" id="ARBA00004651"/>
    </source>
</evidence>
<reference evidence="10" key="2">
    <citation type="submission" date="2010-01" db="EMBL/GenBank/DDBJ databases">
        <title>The complete genome of Conexibacter woesei DSM 14684.</title>
        <authorList>
            <consortium name="US DOE Joint Genome Institute (JGI-PGF)"/>
            <person name="Lucas S."/>
            <person name="Copeland A."/>
            <person name="Lapidus A."/>
            <person name="Glavina del Rio T."/>
            <person name="Dalin E."/>
            <person name="Tice H."/>
            <person name="Bruce D."/>
            <person name="Goodwin L."/>
            <person name="Pitluck S."/>
            <person name="Kyrpides N."/>
            <person name="Mavromatis K."/>
            <person name="Ivanova N."/>
            <person name="Mikhailova N."/>
            <person name="Chertkov O."/>
            <person name="Brettin T."/>
            <person name="Detter J.C."/>
            <person name="Han C."/>
            <person name="Larimer F."/>
            <person name="Land M."/>
            <person name="Hauser L."/>
            <person name="Markowitz V."/>
            <person name="Cheng J.-F."/>
            <person name="Hugenholtz P."/>
            <person name="Woyke T."/>
            <person name="Wu D."/>
            <person name="Pukall R."/>
            <person name="Steenblock K."/>
            <person name="Schneider S."/>
            <person name="Klenk H.-P."/>
            <person name="Eisen J.A."/>
        </authorList>
    </citation>
    <scope>NUCLEOTIDE SEQUENCE [LARGE SCALE GENOMIC DNA]</scope>
    <source>
        <strain evidence="10">DSM 14684 / CIP 108061 / JCM 11494 / NBRC 100937 / ID131577</strain>
    </source>
</reference>
<gene>
    <name evidence="9" type="ordered locus">Cwoe_1212</name>
</gene>
<evidence type="ECO:0000256" key="2">
    <source>
        <dbReference type="ARBA" id="ARBA00022448"/>
    </source>
</evidence>
<keyword evidence="4 7" id="KW-0812">Transmembrane</keyword>
<feature type="transmembrane region" description="Helical" evidence="8">
    <location>
        <begin position="83"/>
        <end position="102"/>
    </location>
</feature>
<evidence type="ECO:0000256" key="8">
    <source>
        <dbReference type="SAM" id="Phobius"/>
    </source>
</evidence>
<dbReference type="FunFam" id="1.10.3730.20:FF:000001">
    <property type="entry name" value="Quaternary ammonium compound resistance transporter SugE"/>
    <property type="match status" value="1"/>
</dbReference>
<dbReference type="Proteomes" id="UP000008229">
    <property type="component" value="Chromosome"/>
</dbReference>
<dbReference type="PANTHER" id="PTHR30561">
    <property type="entry name" value="SMR FAMILY PROTON-DEPENDENT DRUG EFFLUX TRANSPORTER SUGE"/>
    <property type="match status" value="1"/>
</dbReference>
<comment type="subcellular location">
    <subcellularLocation>
        <location evidence="1 7">Cell membrane</location>
        <topology evidence="1 7">Multi-pass membrane protein</topology>
    </subcellularLocation>
</comment>
<evidence type="ECO:0000313" key="9">
    <source>
        <dbReference type="EMBL" id="ADB49641.1"/>
    </source>
</evidence>
<dbReference type="Pfam" id="PF00893">
    <property type="entry name" value="Multi_Drug_Res"/>
    <property type="match status" value="1"/>
</dbReference>
<organism evidence="9 10">
    <name type="scientific">Conexibacter woesei (strain DSM 14684 / CCUG 47730 / CIP 108061 / JCM 11494 / NBRC 100937 / ID131577)</name>
    <dbReference type="NCBI Taxonomy" id="469383"/>
    <lineage>
        <taxon>Bacteria</taxon>
        <taxon>Bacillati</taxon>
        <taxon>Actinomycetota</taxon>
        <taxon>Thermoleophilia</taxon>
        <taxon>Solirubrobacterales</taxon>
        <taxon>Conexibacteraceae</taxon>
        <taxon>Conexibacter</taxon>
    </lineage>
</organism>
<dbReference type="PANTHER" id="PTHR30561:SF0">
    <property type="entry name" value="GUANIDINIUM EXPORTER"/>
    <property type="match status" value="1"/>
</dbReference>
<keyword evidence="2" id="KW-0813">Transport</keyword>
<dbReference type="OrthoDB" id="21828at2"/>
<dbReference type="EMBL" id="CP001854">
    <property type="protein sequence ID" value="ADB49641.1"/>
    <property type="molecule type" value="Genomic_DNA"/>
</dbReference>
<dbReference type="STRING" id="469383.Cwoe_1212"/>
<dbReference type="InterPro" id="IPR000390">
    <property type="entry name" value="Small_drug/metabolite_transptr"/>
</dbReference>
<evidence type="ECO:0000256" key="5">
    <source>
        <dbReference type="ARBA" id="ARBA00022989"/>
    </source>
</evidence>
<accession>D3FDR7</accession>
<dbReference type="KEGG" id="cwo:Cwoe_1212"/>
<evidence type="ECO:0000256" key="3">
    <source>
        <dbReference type="ARBA" id="ARBA00022475"/>
    </source>
</evidence>
<evidence type="ECO:0000256" key="7">
    <source>
        <dbReference type="RuleBase" id="RU003942"/>
    </source>
</evidence>
<evidence type="ECO:0000256" key="6">
    <source>
        <dbReference type="ARBA" id="ARBA00023136"/>
    </source>
</evidence>
<dbReference type="InterPro" id="IPR045324">
    <property type="entry name" value="Small_multidrug_res"/>
</dbReference>
<protein>
    <submittedName>
        <fullName evidence="9">Small multidrug resistance protein</fullName>
    </submittedName>
</protein>